<dbReference type="AlphaFoldDB" id="B4IMH7"/>
<dbReference type="EMBL" id="CH481006">
    <property type="protein sequence ID" value="EDW46465.1"/>
    <property type="molecule type" value="Genomic_DNA"/>
</dbReference>
<dbReference type="SUPFAM" id="SSF50630">
    <property type="entry name" value="Acid proteases"/>
    <property type="match status" value="1"/>
</dbReference>
<name>B4IMH7_DROSE</name>
<sequence>MTHGSTLPYITLNLFDPPQALKFLIDTGSSYSFIDPAIIPQESSRTLDREIKITTVMDSYTLKTATTLPMPKEFGEHGEINLLLFKFHPYFNGLLGIDVLTKLKAKIDIKNLKLETQSTSIDIITKINRGTQELHIAHHSKSRIKLPIDIDEGDFFCNSVSINKDLTITGGLYTAIDGHSYLEVTNNSHDEQTLCLDQPIEVAPYDEDEYDQIYSMTLGPDPTEQFKQPIDQIRTEHLNSEERQVLFAVCNQNPGAIL</sequence>
<dbReference type="InterPro" id="IPR021109">
    <property type="entry name" value="Peptidase_aspartic_dom_sf"/>
</dbReference>
<dbReference type="PROSITE" id="PS00141">
    <property type="entry name" value="ASP_PROTEASE"/>
    <property type="match status" value="1"/>
</dbReference>
<keyword evidence="2" id="KW-1185">Reference proteome</keyword>
<dbReference type="Gene3D" id="2.40.70.10">
    <property type="entry name" value="Acid Proteases"/>
    <property type="match status" value="1"/>
</dbReference>
<dbReference type="GO" id="GO:0004190">
    <property type="term" value="F:aspartic-type endopeptidase activity"/>
    <property type="evidence" value="ECO:0007669"/>
    <property type="project" value="InterPro"/>
</dbReference>
<dbReference type="HOGENOM" id="CLU_1078778_0_0_1"/>
<accession>B4IMH7</accession>
<proteinExistence type="predicted"/>
<dbReference type="OMA" id="DFFCNSV"/>
<evidence type="ECO:0000313" key="1">
    <source>
        <dbReference type="EMBL" id="EDW46465.1"/>
    </source>
</evidence>
<protein>
    <submittedName>
        <fullName evidence="1">GM18728</fullName>
    </submittedName>
</protein>
<evidence type="ECO:0000313" key="2">
    <source>
        <dbReference type="Proteomes" id="UP000001292"/>
    </source>
</evidence>
<dbReference type="InterPro" id="IPR001969">
    <property type="entry name" value="Aspartic_peptidase_AS"/>
</dbReference>
<dbReference type="Proteomes" id="UP000001292">
    <property type="component" value="Unassembled WGS sequence"/>
</dbReference>
<gene>
    <name evidence="1" type="primary">Dsec\GM18728</name>
    <name evidence="1" type="ORF">Dsec_GM18728</name>
</gene>
<dbReference type="GO" id="GO:0006508">
    <property type="term" value="P:proteolysis"/>
    <property type="evidence" value="ECO:0007669"/>
    <property type="project" value="InterPro"/>
</dbReference>
<organism evidence="2">
    <name type="scientific">Drosophila sechellia</name>
    <name type="common">Fruit fly</name>
    <dbReference type="NCBI Taxonomy" id="7238"/>
    <lineage>
        <taxon>Eukaryota</taxon>
        <taxon>Metazoa</taxon>
        <taxon>Ecdysozoa</taxon>
        <taxon>Arthropoda</taxon>
        <taxon>Hexapoda</taxon>
        <taxon>Insecta</taxon>
        <taxon>Pterygota</taxon>
        <taxon>Neoptera</taxon>
        <taxon>Endopterygota</taxon>
        <taxon>Diptera</taxon>
        <taxon>Brachycera</taxon>
        <taxon>Muscomorpha</taxon>
        <taxon>Ephydroidea</taxon>
        <taxon>Drosophilidae</taxon>
        <taxon>Drosophila</taxon>
        <taxon>Sophophora</taxon>
    </lineage>
</organism>
<reference evidence="1 2" key="1">
    <citation type="journal article" date="2007" name="Nature">
        <title>Evolution of genes and genomes on the Drosophila phylogeny.</title>
        <authorList>
            <consortium name="Drosophila 12 Genomes Consortium"/>
            <person name="Clark A.G."/>
            <person name="Eisen M.B."/>
            <person name="Smith D.R."/>
            <person name="Bergman C.M."/>
            <person name="Oliver B."/>
            <person name="Markow T.A."/>
            <person name="Kaufman T.C."/>
            <person name="Kellis M."/>
            <person name="Gelbart W."/>
            <person name="Iyer V.N."/>
            <person name="Pollard D.A."/>
            <person name="Sackton T.B."/>
            <person name="Larracuente A.M."/>
            <person name="Singh N.D."/>
            <person name="Abad J.P."/>
            <person name="Abt D.N."/>
            <person name="Adryan B."/>
            <person name="Aguade M."/>
            <person name="Akashi H."/>
            <person name="Anderson W.W."/>
            <person name="Aquadro C.F."/>
            <person name="Ardell D.H."/>
            <person name="Arguello R."/>
            <person name="Artieri C.G."/>
            <person name="Barbash D.A."/>
            <person name="Barker D."/>
            <person name="Barsanti P."/>
            <person name="Batterham P."/>
            <person name="Batzoglou S."/>
            <person name="Begun D."/>
            <person name="Bhutkar A."/>
            <person name="Blanco E."/>
            <person name="Bosak S.A."/>
            <person name="Bradley R.K."/>
            <person name="Brand A.D."/>
            <person name="Brent M.R."/>
            <person name="Brooks A.N."/>
            <person name="Brown R.H."/>
            <person name="Butlin R.K."/>
            <person name="Caggese C."/>
            <person name="Calvi B.R."/>
            <person name="Bernardo de Carvalho A."/>
            <person name="Caspi A."/>
            <person name="Castrezana S."/>
            <person name="Celniker S.E."/>
            <person name="Chang J.L."/>
            <person name="Chapple C."/>
            <person name="Chatterji S."/>
            <person name="Chinwalla A."/>
            <person name="Civetta A."/>
            <person name="Clifton S.W."/>
            <person name="Comeron J.M."/>
            <person name="Costello J.C."/>
            <person name="Coyne J.A."/>
            <person name="Daub J."/>
            <person name="David R.G."/>
            <person name="Delcher A.L."/>
            <person name="Delehaunty K."/>
            <person name="Do C.B."/>
            <person name="Ebling H."/>
            <person name="Edwards K."/>
            <person name="Eickbush T."/>
            <person name="Evans J.D."/>
            <person name="Filipski A."/>
            <person name="Findeiss S."/>
            <person name="Freyhult E."/>
            <person name="Fulton L."/>
            <person name="Fulton R."/>
            <person name="Garcia A.C."/>
            <person name="Gardiner A."/>
            <person name="Garfield D.A."/>
            <person name="Garvin B.E."/>
            <person name="Gibson G."/>
            <person name="Gilbert D."/>
            <person name="Gnerre S."/>
            <person name="Godfrey J."/>
            <person name="Good R."/>
            <person name="Gotea V."/>
            <person name="Gravely B."/>
            <person name="Greenberg A.J."/>
            <person name="Griffiths-Jones S."/>
            <person name="Gross S."/>
            <person name="Guigo R."/>
            <person name="Gustafson E.A."/>
            <person name="Haerty W."/>
            <person name="Hahn M.W."/>
            <person name="Halligan D.L."/>
            <person name="Halpern A.L."/>
            <person name="Halter G.M."/>
            <person name="Han M.V."/>
            <person name="Heger A."/>
            <person name="Hillier L."/>
            <person name="Hinrichs A.S."/>
            <person name="Holmes I."/>
            <person name="Hoskins R.A."/>
            <person name="Hubisz M.J."/>
            <person name="Hultmark D."/>
            <person name="Huntley M.A."/>
            <person name="Jaffe D.B."/>
            <person name="Jagadeeshan S."/>
            <person name="Jeck W.R."/>
            <person name="Johnson J."/>
            <person name="Jones C.D."/>
            <person name="Jordan W.C."/>
            <person name="Karpen G.H."/>
            <person name="Kataoka E."/>
            <person name="Keightley P.D."/>
            <person name="Kheradpour P."/>
            <person name="Kirkness E.F."/>
            <person name="Koerich L.B."/>
            <person name="Kristiansen K."/>
            <person name="Kudrna D."/>
            <person name="Kulathinal R.J."/>
            <person name="Kumar S."/>
            <person name="Kwok R."/>
            <person name="Lander E."/>
            <person name="Langley C.H."/>
            <person name="Lapoint R."/>
            <person name="Lazzaro B.P."/>
            <person name="Lee S.J."/>
            <person name="Levesque L."/>
            <person name="Li R."/>
            <person name="Lin C.F."/>
            <person name="Lin M.F."/>
            <person name="Lindblad-Toh K."/>
            <person name="Llopart A."/>
            <person name="Long M."/>
            <person name="Low L."/>
            <person name="Lozovsky E."/>
            <person name="Lu J."/>
            <person name="Luo M."/>
            <person name="Machado C.A."/>
            <person name="Makalowski W."/>
            <person name="Marzo M."/>
            <person name="Matsuda M."/>
            <person name="Matzkin L."/>
            <person name="McAllister B."/>
            <person name="McBride C.S."/>
            <person name="McKernan B."/>
            <person name="McKernan K."/>
            <person name="Mendez-Lago M."/>
            <person name="Minx P."/>
            <person name="Mollenhauer M.U."/>
            <person name="Montooth K."/>
            <person name="Mount S.M."/>
            <person name="Mu X."/>
            <person name="Myers E."/>
            <person name="Negre B."/>
            <person name="Newfeld S."/>
            <person name="Nielsen R."/>
            <person name="Noor M.A."/>
            <person name="O'Grady P."/>
            <person name="Pachter L."/>
            <person name="Papaceit M."/>
            <person name="Parisi M.J."/>
            <person name="Parisi M."/>
            <person name="Parts L."/>
            <person name="Pedersen J.S."/>
            <person name="Pesole G."/>
            <person name="Phillippy A.M."/>
            <person name="Ponting C.P."/>
            <person name="Pop M."/>
            <person name="Porcelli D."/>
            <person name="Powell J.R."/>
            <person name="Prohaska S."/>
            <person name="Pruitt K."/>
            <person name="Puig M."/>
            <person name="Quesneville H."/>
            <person name="Ram K.R."/>
            <person name="Rand D."/>
            <person name="Rasmussen M.D."/>
            <person name="Reed L.K."/>
            <person name="Reenan R."/>
            <person name="Reily A."/>
            <person name="Remington K.A."/>
            <person name="Rieger T.T."/>
            <person name="Ritchie M.G."/>
            <person name="Robin C."/>
            <person name="Rogers Y.H."/>
            <person name="Rohde C."/>
            <person name="Rozas J."/>
            <person name="Rubenfield M.J."/>
            <person name="Ruiz A."/>
            <person name="Russo S."/>
            <person name="Salzberg S.L."/>
            <person name="Sanchez-Gracia A."/>
            <person name="Saranga D.J."/>
            <person name="Sato H."/>
            <person name="Schaeffer S.W."/>
            <person name="Schatz M.C."/>
            <person name="Schlenke T."/>
            <person name="Schwartz R."/>
            <person name="Segarra C."/>
            <person name="Singh R.S."/>
            <person name="Sirot L."/>
            <person name="Sirota M."/>
            <person name="Sisneros N.B."/>
            <person name="Smith C.D."/>
            <person name="Smith T.F."/>
            <person name="Spieth J."/>
            <person name="Stage D.E."/>
            <person name="Stark A."/>
            <person name="Stephan W."/>
            <person name="Strausberg R.L."/>
            <person name="Strempel S."/>
            <person name="Sturgill D."/>
            <person name="Sutton G."/>
            <person name="Sutton G.G."/>
            <person name="Tao W."/>
            <person name="Teichmann S."/>
            <person name="Tobari Y.N."/>
            <person name="Tomimura Y."/>
            <person name="Tsolas J.M."/>
            <person name="Valente V.L."/>
            <person name="Venter E."/>
            <person name="Venter J.C."/>
            <person name="Vicario S."/>
            <person name="Vieira F.G."/>
            <person name="Vilella A.J."/>
            <person name="Villasante A."/>
            <person name="Walenz B."/>
            <person name="Wang J."/>
            <person name="Wasserman M."/>
            <person name="Watts T."/>
            <person name="Wilson D."/>
            <person name="Wilson R.K."/>
            <person name="Wing R.A."/>
            <person name="Wolfner M.F."/>
            <person name="Wong A."/>
            <person name="Wong G.K."/>
            <person name="Wu C.I."/>
            <person name="Wu G."/>
            <person name="Yamamoto D."/>
            <person name="Yang H.P."/>
            <person name="Yang S.P."/>
            <person name="Yorke J.A."/>
            <person name="Yoshida K."/>
            <person name="Zdobnov E."/>
            <person name="Zhang P."/>
            <person name="Zhang Y."/>
            <person name="Zimin A.V."/>
            <person name="Baldwin J."/>
            <person name="Abdouelleil A."/>
            <person name="Abdulkadir J."/>
            <person name="Abebe A."/>
            <person name="Abera B."/>
            <person name="Abreu J."/>
            <person name="Acer S.C."/>
            <person name="Aftuck L."/>
            <person name="Alexander A."/>
            <person name="An P."/>
            <person name="Anderson E."/>
            <person name="Anderson S."/>
            <person name="Arachi H."/>
            <person name="Azer M."/>
            <person name="Bachantsang P."/>
            <person name="Barry A."/>
            <person name="Bayul T."/>
            <person name="Berlin A."/>
            <person name="Bessette D."/>
            <person name="Bloom T."/>
            <person name="Blye J."/>
            <person name="Boguslavskiy L."/>
            <person name="Bonnet C."/>
            <person name="Boukhgalter B."/>
            <person name="Bourzgui I."/>
            <person name="Brown A."/>
            <person name="Cahill P."/>
            <person name="Channer S."/>
            <person name="Cheshatsang Y."/>
            <person name="Chuda L."/>
            <person name="Citroen M."/>
            <person name="Collymore A."/>
            <person name="Cooke P."/>
            <person name="Costello M."/>
            <person name="D'Aco K."/>
            <person name="Daza R."/>
            <person name="De Haan G."/>
            <person name="DeGray S."/>
            <person name="DeMaso C."/>
            <person name="Dhargay N."/>
            <person name="Dooley K."/>
            <person name="Dooley E."/>
            <person name="Doricent M."/>
            <person name="Dorje P."/>
            <person name="Dorjee K."/>
            <person name="Dupes A."/>
            <person name="Elong R."/>
            <person name="Falk J."/>
            <person name="Farina A."/>
            <person name="Faro S."/>
            <person name="Ferguson D."/>
            <person name="Fisher S."/>
            <person name="Foley C.D."/>
            <person name="Franke A."/>
            <person name="Friedrich D."/>
            <person name="Gadbois L."/>
            <person name="Gearin G."/>
            <person name="Gearin C.R."/>
            <person name="Giannoukos G."/>
            <person name="Goode T."/>
            <person name="Graham J."/>
            <person name="Grandbois E."/>
            <person name="Grewal S."/>
            <person name="Gyaltsen K."/>
            <person name="Hafez N."/>
            <person name="Hagos B."/>
            <person name="Hall J."/>
            <person name="Henson C."/>
            <person name="Hollinger A."/>
            <person name="Honan T."/>
            <person name="Huard M.D."/>
            <person name="Hughes L."/>
            <person name="Hurhula B."/>
            <person name="Husby M.E."/>
            <person name="Kamat A."/>
            <person name="Kanga B."/>
            <person name="Kashin S."/>
            <person name="Khazanovich D."/>
            <person name="Kisner P."/>
            <person name="Lance K."/>
            <person name="Lara M."/>
            <person name="Lee W."/>
            <person name="Lennon N."/>
            <person name="Letendre F."/>
            <person name="LeVine R."/>
            <person name="Lipovsky A."/>
            <person name="Liu X."/>
            <person name="Liu J."/>
            <person name="Liu S."/>
            <person name="Lokyitsang T."/>
            <person name="Lokyitsang Y."/>
            <person name="Lubonja R."/>
            <person name="Lui A."/>
            <person name="MacDonald P."/>
            <person name="Magnisalis V."/>
            <person name="Maru K."/>
            <person name="Matthews C."/>
            <person name="McCusker W."/>
            <person name="McDonough S."/>
            <person name="Mehta T."/>
            <person name="Meldrim J."/>
            <person name="Meneus L."/>
            <person name="Mihai O."/>
            <person name="Mihalev A."/>
            <person name="Mihova T."/>
            <person name="Mittelman R."/>
            <person name="Mlenga V."/>
            <person name="Montmayeur A."/>
            <person name="Mulrain L."/>
            <person name="Navidi A."/>
            <person name="Naylor J."/>
            <person name="Negash T."/>
            <person name="Nguyen T."/>
            <person name="Nguyen N."/>
            <person name="Nicol R."/>
            <person name="Norbu C."/>
            <person name="Norbu N."/>
            <person name="Novod N."/>
            <person name="O'Neill B."/>
            <person name="Osman S."/>
            <person name="Markiewicz E."/>
            <person name="Oyono O.L."/>
            <person name="Patti C."/>
            <person name="Phunkhang P."/>
            <person name="Pierre F."/>
            <person name="Priest M."/>
            <person name="Raghuraman S."/>
            <person name="Rege F."/>
            <person name="Reyes R."/>
            <person name="Rise C."/>
            <person name="Rogov P."/>
            <person name="Ross K."/>
            <person name="Ryan E."/>
            <person name="Settipalli S."/>
            <person name="Shea T."/>
            <person name="Sherpa N."/>
            <person name="Shi L."/>
            <person name="Shih D."/>
            <person name="Sparrow T."/>
            <person name="Spaulding J."/>
            <person name="Stalker J."/>
            <person name="Stange-Thomann N."/>
            <person name="Stavropoulos S."/>
            <person name="Stone C."/>
            <person name="Strader C."/>
            <person name="Tesfaye S."/>
            <person name="Thomson T."/>
            <person name="Thoulutsang Y."/>
            <person name="Thoulutsang D."/>
            <person name="Topham K."/>
            <person name="Topping I."/>
            <person name="Tsamla T."/>
            <person name="Vassiliev H."/>
            <person name="Vo A."/>
            <person name="Wangchuk T."/>
            <person name="Wangdi T."/>
            <person name="Weiand M."/>
            <person name="Wilkinson J."/>
            <person name="Wilson A."/>
            <person name="Yadav S."/>
            <person name="Young G."/>
            <person name="Yu Q."/>
            <person name="Zembek L."/>
            <person name="Zhong D."/>
            <person name="Zimmer A."/>
            <person name="Zwirko Z."/>
            <person name="Jaffe D.B."/>
            <person name="Alvarez P."/>
            <person name="Brockman W."/>
            <person name="Butler J."/>
            <person name="Chin C."/>
            <person name="Gnerre S."/>
            <person name="Grabherr M."/>
            <person name="Kleber M."/>
            <person name="Mauceli E."/>
            <person name="MacCallum I."/>
        </authorList>
    </citation>
    <scope>NUCLEOTIDE SEQUENCE [LARGE SCALE GENOMIC DNA]</scope>
    <source>
        <strain evidence="2">Rob3c / Tucson 14021-0248.25</strain>
    </source>
</reference>